<evidence type="ECO:0000313" key="6">
    <source>
        <dbReference type="EMBL" id="VEN52397.1"/>
    </source>
</evidence>
<evidence type="ECO:0000256" key="5">
    <source>
        <dbReference type="SAM" id="MobiDB-lite"/>
    </source>
</evidence>
<dbReference type="EMBL" id="CAACVG010009201">
    <property type="protein sequence ID" value="VEN52397.1"/>
    <property type="molecule type" value="Genomic_DNA"/>
</dbReference>
<evidence type="ECO:0000256" key="4">
    <source>
        <dbReference type="ARBA" id="ARBA00023242"/>
    </source>
</evidence>
<organism evidence="6 7">
    <name type="scientific">Callosobruchus maculatus</name>
    <name type="common">Southern cowpea weevil</name>
    <name type="synonym">Pulse bruchid</name>
    <dbReference type="NCBI Taxonomy" id="64391"/>
    <lineage>
        <taxon>Eukaryota</taxon>
        <taxon>Metazoa</taxon>
        <taxon>Ecdysozoa</taxon>
        <taxon>Arthropoda</taxon>
        <taxon>Hexapoda</taxon>
        <taxon>Insecta</taxon>
        <taxon>Pterygota</taxon>
        <taxon>Neoptera</taxon>
        <taxon>Endopterygota</taxon>
        <taxon>Coleoptera</taxon>
        <taxon>Polyphaga</taxon>
        <taxon>Cucujiformia</taxon>
        <taxon>Chrysomeloidea</taxon>
        <taxon>Chrysomelidae</taxon>
        <taxon>Bruchinae</taxon>
        <taxon>Bruchini</taxon>
        <taxon>Callosobruchus</taxon>
    </lineage>
</organism>
<feature type="region of interest" description="Disordered" evidence="5">
    <location>
        <begin position="17"/>
        <end position="118"/>
    </location>
</feature>
<dbReference type="InterPro" id="IPR036322">
    <property type="entry name" value="WD40_repeat_dom_sf"/>
</dbReference>
<evidence type="ECO:0000256" key="2">
    <source>
        <dbReference type="ARBA" id="ARBA00022574"/>
    </source>
</evidence>
<dbReference type="PANTHER" id="PTHR22652:SF0">
    <property type="entry name" value="NUCLEOPORIN NUP43"/>
    <property type="match status" value="1"/>
</dbReference>
<dbReference type="PANTHER" id="PTHR22652">
    <property type="entry name" value="NUCLEOPORIN NUP43"/>
    <property type="match status" value="1"/>
</dbReference>
<name>A0A653CX11_CALMS</name>
<keyword evidence="7" id="KW-1185">Reference proteome</keyword>
<comment type="subcellular location">
    <subcellularLocation>
        <location evidence="1">Nucleus</location>
    </subcellularLocation>
</comment>
<protein>
    <submittedName>
        <fullName evidence="6">Uncharacterized protein</fullName>
    </submittedName>
</protein>
<dbReference type="GO" id="GO:0031080">
    <property type="term" value="C:nuclear pore outer ring"/>
    <property type="evidence" value="ECO:0007669"/>
    <property type="project" value="TreeGrafter"/>
</dbReference>
<evidence type="ECO:0000256" key="3">
    <source>
        <dbReference type="ARBA" id="ARBA00022737"/>
    </source>
</evidence>
<feature type="region of interest" description="Disordered" evidence="5">
    <location>
        <begin position="312"/>
        <end position="335"/>
    </location>
</feature>
<dbReference type="Proteomes" id="UP000410492">
    <property type="component" value="Unassembled WGS sequence"/>
</dbReference>
<dbReference type="AlphaFoldDB" id="A0A653CX11"/>
<evidence type="ECO:0000256" key="1">
    <source>
        <dbReference type="ARBA" id="ARBA00004123"/>
    </source>
</evidence>
<keyword evidence="3" id="KW-0677">Repeat</keyword>
<dbReference type="Gene3D" id="2.130.10.10">
    <property type="entry name" value="YVTN repeat-like/Quinoprotein amine dehydrogenase"/>
    <property type="match status" value="1"/>
</dbReference>
<dbReference type="OrthoDB" id="9890280at2759"/>
<proteinExistence type="predicted"/>
<sequence length="335" mass="39725">MAFWQKNGELVLALMYLKRERSERVERERRREEGERERDRREREERRERDERREREERRETERGEKRDREERGRERREGEERGRERRDGERGERRKERERREKGEKRATDRSRHDTPPRCDIYQVQVGLLENIRKDKVGNADSCSIHSALFLKHDEILTSNLRGQMKVWDLRNSRDQPSNTFMLSGDQVTSTCLTCHPTQRHLLISGDDLDSMQDRSRMFNGNETNFYYCSTDLGKVVATKGIRNVYEVDQGDAKHNSTVIPHNKEGWRKQRSQWQRDGSDVVIETSAVDAASHFAGAPRKLWNYVGRCKPDSTEDDVKRHVLESKDAGQKQKVI</sequence>
<evidence type="ECO:0000313" key="7">
    <source>
        <dbReference type="Proteomes" id="UP000410492"/>
    </source>
</evidence>
<accession>A0A653CX11</accession>
<keyword evidence="4" id="KW-0539">Nucleus</keyword>
<dbReference type="InterPro" id="IPR015943">
    <property type="entry name" value="WD40/YVTN_repeat-like_dom_sf"/>
</dbReference>
<dbReference type="SUPFAM" id="SSF50978">
    <property type="entry name" value="WD40 repeat-like"/>
    <property type="match status" value="1"/>
</dbReference>
<gene>
    <name evidence="6" type="ORF">CALMAC_LOCUS12556</name>
</gene>
<keyword evidence="2" id="KW-0853">WD repeat</keyword>
<reference evidence="6 7" key="1">
    <citation type="submission" date="2019-01" db="EMBL/GenBank/DDBJ databases">
        <authorList>
            <person name="Sayadi A."/>
        </authorList>
    </citation>
    <scope>NUCLEOTIDE SEQUENCE [LARGE SCALE GENOMIC DNA]</scope>
</reference>